<dbReference type="AlphaFoldDB" id="A0ABD3ERI9"/>
<dbReference type="Proteomes" id="UP001632037">
    <property type="component" value="Unassembled WGS sequence"/>
</dbReference>
<accession>A0ABD3ERI9</accession>
<keyword evidence="2" id="KW-1185">Reference proteome</keyword>
<comment type="caution">
    <text evidence="1">The sequence shown here is derived from an EMBL/GenBank/DDBJ whole genome shotgun (WGS) entry which is preliminary data.</text>
</comment>
<gene>
    <name evidence="1" type="ORF">V7S43_017990</name>
</gene>
<evidence type="ECO:0000313" key="2">
    <source>
        <dbReference type="Proteomes" id="UP001632037"/>
    </source>
</evidence>
<proteinExistence type="predicted"/>
<dbReference type="EMBL" id="JBIMZQ010000069">
    <property type="protein sequence ID" value="KAL3657077.1"/>
    <property type="molecule type" value="Genomic_DNA"/>
</dbReference>
<reference evidence="1 2" key="1">
    <citation type="submission" date="2024-09" db="EMBL/GenBank/DDBJ databases">
        <title>Genome sequencing and assembly of Phytophthora oleae, isolate VK10A, causative agent of rot of olive drupes.</title>
        <authorList>
            <person name="Conti Taguali S."/>
            <person name="Riolo M."/>
            <person name="La Spada F."/>
            <person name="Cacciola S.O."/>
            <person name="Dionisio G."/>
        </authorList>
    </citation>
    <scope>NUCLEOTIDE SEQUENCE [LARGE SCALE GENOMIC DNA]</scope>
    <source>
        <strain evidence="1 2">VK10A</strain>
    </source>
</reference>
<protein>
    <submittedName>
        <fullName evidence="1">Uncharacterized protein</fullName>
    </submittedName>
</protein>
<name>A0ABD3ERI9_9STRA</name>
<organism evidence="1 2">
    <name type="scientific">Phytophthora oleae</name>
    <dbReference type="NCBI Taxonomy" id="2107226"/>
    <lineage>
        <taxon>Eukaryota</taxon>
        <taxon>Sar</taxon>
        <taxon>Stramenopiles</taxon>
        <taxon>Oomycota</taxon>
        <taxon>Peronosporomycetes</taxon>
        <taxon>Peronosporales</taxon>
        <taxon>Peronosporaceae</taxon>
        <taxon>Phytophthora</taxon>
    </lineage>
</organism>
<sequence>MQQVRVLVFVHVSDVKLCLAVRMSAILRWRKIGWLALCKCSITNQSDLDNALDALSMYQQETLSEETDLEARGRGIRETNSRIDEMLSRVAAHVLRGHVLEFRPLLAKLSGARRRQLTQAFDGRELSTLGQAENVLTPPQAMVQLSDAAKQAELHKNFK</sequence>
<evidence type="ECO:0000313" key="1">
    <source>
        <dbReference type="EMBL" id="KAL3657077.1"/>
    </source>
</evidence>